<proteinExistence type="inferred from homology"/>
<keyword evidence="4 5" id="KW-0732">Signal</keyword>
<dbReference type="PROSITE" id="PS01040">
    <property type="entry name" value="SBP_BACTERIAL_5"/>
    <property type="match status" value="1"/>
</dbReference>
<evidence type="ECO:0000256" key="3">
    <source>
        <dbReference type="ARBA" id="ARBA00022448"/>
    </source>
</evidence>
<dbReference type="PROSITE" id="PS51257">
    <property type="entry name" value="PROKAR_LIPOPROTEIN"/>
    <property type="match status" value="1"/>
</dbReference>
<dbReference type="InterPro" id="IPR039424">
    <property type="entry name" value="SBP_5"/>
</dbReference>
<comment type="caution">
    <text evidence="7">The sequence shown here is derived from an EMBL/GenBank/DDBJ whole genome shotgun (WGS) entry which is preliminary data.</text>
</comment>
<reference evidence="8" key="1">
    <citation type="submission" date="2016-05" db="EMBL/GenBank/DDBJ databases">
        <authorList>
            <person name="Liu B."/>
            <person name="Wang J."/>
            <person name="Zhu Y."/>
            <person name="Liu G."/>
            <person name="Chen Q."/>
            <person name="Chen Z."/>
            <person name="Lan J."/>
            <person name="Che J."/>
            <person name="Ge C."/>
            <person name="Shi H."/>
            <person name="Pan Z."/>
            <person name="Liu X."/>
        </authorList>
    </citation>
    <scope>NUCLEOTIDE SEQUENCE [LARGE SCALE GENOMIC DNA]</scope>
    <source>
        <strain evidence="8">FJAT-27215</strain>
    </source>
</reference>
<dbReference type="RefSeq" id="WP_065409345.1">
    <property type="nucleotide sequence ID" value="NZ_MAYT01000001.1"/>
</dbReference>
<dbReference type="AlphaFoldDB" id="A0A1B9B9W3"/>
<evidence type="ECO:0000256" key="5">
    <source>
        <dbReference type="SAM" id="SignalP"/>
    </source>
</evidence>
<dbReference type="GO" id="GO:1904680">
    <property type="term" value="F:peptide transmembrane transporter activity"/>
    <property type="evidence" value="ECO:0007669"/>
    <property type="project" value="TreeGrafter"/>
</dbReference>
<comment type="subcellular location">
    <subcellularLocation>
        <location evidence="1">Cell membrane</location>
        <topology evidence="1">Lipid-anchor</topology>
    </subcellularLocation>
</comment>
<dbReference type="InterPro" id="IPR030678">
    <property type="entry name" value="Peptide/Ni-bd"/>
</dbReference>
<sequence>MRIKMGKTMLITSVITSMVLIAGCKGEEASSTSSAAAKQLVYGTEMEIEQVNPVLDENQEIDSLIFRGLTKPTETNDIAPDLAKGWEISPDHLVYTFTLRDDAKWEDGKPVTAEDVKFTLDKVRDPGTNTPIAGDFSEIKSVEVLKENEVQVTLSNPFPPLLDKLKIGILPKHLLQNEDINKTDFNQHPIGNGPFKLKEWDNDHTITLVRNDKYYGLKPKLEEVVFKHVPDPNTRALQLKTGEIDLALLEPNQMKSVKEGEGFTVHTISTADYRAVMYNFRNPLFKDAKVRQAMNFAIDREAIVKGMLSGKGEAAYGPLQKSWANSPQKQMYAYDPKKAKELLKEAGWKKGSDGILVKDGKRFEFELVSPITDPIRTALGNVVAEQLKPLGISVTPKPLDWNAIKIDQADAFVIGWGSEFDPDDHTYRVFHSSQIGDGLYNMGAYRNDEVDQVLTEARIADDQEKRKVLYGQFQKELAADPPFNFLVYLDALYGVNKKVSGVSDRTLGHHGFGILWNIEEWDKQ</sequence>
<feature type="signal peptide" evidence="5">
    <location>
        <begin position="1"/>
        <end position="22"/>
    </location>
</feature>
<evidence type="ECO:0000256" key="2">
    <source>
        <dbReference type="ARBA" id="ARBA00005695"/>
    </source>
</evidence>
<comment type="similarity">
    <text evidence="2">Belongs to the bacterial solute-binding protein 5 family.</text>
</comment>
<dbReference type="PANTHER" id="PTHR30290">
    <property type="entry name" value="PERIPLASMIC BINDING COMPONENT OF ABC TRANSPORTER"/>
    <property type="match status" value="1"/>
</dbReference>
<dbReference type="PANTHER" id="PTHR30290:SF9">
    <property type="entry name" value="OLIGOPEPTIDE-BINDING PROTEIN APPA"/>
    <property type="match status" value="1"/>
</dbReference>
<dbReference type="Proteomes" id="UP000092578">
    <property type="component" value="Unassembled WGS sequence"/>
</dbReference>
<dbReference type="InterPro" id="IPR023765">
    <property type="entry name" value="SBP_5_CS"/>
</dbReference>
<feature type="domain" description="Solute-binding protein family 5" evidence="6">
    <location>
        <begin position="78"/>
        <end position="434"/>
    </location>
</feature>
<evidence type="ECO:0000259" key="6">
    <source>
        <dbReference type="Pfam" id="PF00496"/>
    </source>
</evidence>
<dbReference type="Gene3D" id="3.10.105.10">
    <property type="entry name" value="Dipeptide-binding Protein, Domain 3"/>
    <property type="match status" value="1"/>
</dbReference>
<accession>A0A1B9B9W3</accession>
<evidence type="ECO:0000313" key="8">
    <source>
        <dbReference type="Proteomes" id="UP000092578"/>
    </source>
</evidence>
<evidence type="ECO:0000256" key="4">
    <source>
        <dbReference type="ARBA" id="ARBA00022729"/>
    </source>
</evidence>
<feature type="chain" id="PRO_5039102039" evidence="5">
    <location>
        <begin position="23"/>
        <end position="524"/>
    </location>
</feature>
<dbReference type="EMBL" id="MAYT01000001">
    <property type="protein sequence ID" value="OCA92889.1"/>
    <property type="molecule type" value="Genomic_DNA"/>
</dbReference>
<dbReference type="Gene3D" id="3.40.190.10">
    <property type="entry name" value="Periplasmic binding protein-like II"/>
    <property type="match status" value="1"/>
</dbReference>
<dbReference type="InterPro" id="IPR000914">
    <property type="entry name" value="SBP_5_dom"/>
</dbReference>
<dbReference type="GO" id="GO:0042597">
    <property type="term" value="C:periplasmic space"/>
    <property type="evidence" value="ECO:0007669"/>
    <property type="project" value="UniProtKB-ARBA"/>
</dbReference>
<organism evidence="7 8">
    <name type="scientific">Pseudobacillus wudalianchiensis</name>
    <dbReference type="NCBI Taxonomy" id="1743143"/>
    <lineage>
        <taxon>Bacteria</taxon>
        <taxon>Bacillati</taxon>
        <taxon>Bacillota</taxon>
        <taxon>Bacilli</taxon>
        <taxon>Bacillales</taxon>
        <taxon>Bacillaceae</taxon>
        <taxon>Pseudobacillus</taxon>
    </lineage>
</organism>
<dbReference type="Gene3D" id="3.90.76.10">
    <property type="entry name" value="Dipeptide-binding Protein, Domain 1"/>
    <property type="match status" value="1"/>
</dbReference>
<dbReference type="GO" id="GO:0043190">
    <property type="term" value="C:ATP-binding cassette (ABC) transporter complex"/>
    <property type="evidence" value="ECO:0007669"/>
    <property type="project" value="InterPro"/>
</dbReference>
<protein>
    <submittedName>
        <fullName evidence="7">Peptide ABC transporter substrate-binding protein</fullName>
    </submittedName>
</protein>
<dbReference type="CDD" id="cd08518">
    <property type="entry name" value="PBP2_NikA_DppA_OppA_like_19"/>
    <property type="match status" value="1"/>
</dbReference>
<evidence type="ECO:0000256" key="1">
    <source>
        <dbReference type="ARBA" id="ARBA00004193"/>
    </source>
</evidence>
<keyword evidence="8" id="KW-1185">Reference proteome</keyword>
<keyword evidence="3" id="KW-0813">Transport</keyword>
<evidence type="ECO:0000313" key="7">
    <source>
        <dbReference type="EMBL" id="OCA92889.1"/>
    </source>
</evidence>
<dbReference type="GO" id="GO:0015833">
    <property type="term" value="P:peptide transport"/>
    <property type="evidence" value="ECO:0007669"/>
    <property type="project" value="TreeGrafter"/>
</dbReference>
<dbReference type="SUPFAM" id="SSF53850">
    <property type="entry name" value="Periplasmic binding protein-like II"/>
    <property type="match status" value="1"/>
</dbReference>
<gene>
    <name evidence="7" type="ORF">A8F95_04175</name>
</gene>
<name>A0A1B9B9W3_9BACI</name>
<dbReference type="PIRSF" id="PIRSF002741">
    <property type="entry name" value="MppA"/>
    <property type="match status" value="1"/>
</dbReference>
<dbReference type="Pfam" id="PF00496">
    <property type="entry name" value="SBP_bac_5"/>
    <property type="match status" value="1"/>
</dbReference>